<gene>
    <name evidence="2" type="ORF">ABL78_3924</name>
</gene>
<feature type="region of interest" description="Disordered" evidence="1">
    <location>
        <begin position="295"/>
        <end position="335"/>
    </location>
</feature>
<evidence type="ECO:0000256" key="1">
    <source>
        <dbReference type="SAM" id="MobiDB-lite"/>
    </source>
</evidence>
<name>A0A0N1PBJ6_LEPSE</name>
<organism evidence="2 3">
    <name type="scientific">Leptomonas seymouri</name>
    <dbReference type="NCBI Taxonomy" id="5684"/>
    <lineage>
        <taxon>Eukaryota</taxon>
        <taxon>Discoba</taxon>
        <taxon>Euglenozoa</taxon>
        <taxon>Kinetoplastea</taxon>
        <taxon>Metakinetoplastina</taxon>
        <taxon>Trypanosomatida</taxon>
        <taxon>Trypanosomatidae</taxon>
        <taxon>Leishmaniinae</taxon>
        <taxon>Leptomonas</taxon>
    </lineage>
</organism>
<reference evidence="2 3" key="1">
    <citation type="journal article" date="2015" name="PLoS Pathog.">
        <title>Leptomonas seymouri: Adaptations to the Dixenous Life Cycle Analyzed by Genome Sequencing, Transcriptome Profiling and Co-infection with Leishmania donovani.</title>
        <authorList>
            <person name="Kraeva N."/>
            <person name="Butenko A."/>
            <person name="Hlavacova J."/>
            <person name="Kostygov A."/>
            <person name="Myskova J."/>
            <person name="Grybchuk D."/>
            <person name="Lestinova T."/>
            <person name="Votypka J."/>
            <person name="Volf P."/>
            <person name="Opperdoes F."/>
            <person name="Flegontov P."/>
            <person name="Lukes J."/>
            <person name="Yurchenko V."/>
        </authorList>
    </citation>
    <scope>NUCLEOTIDE SEQUENCE [LARGE SCALE GENOMIC DNA]</scope>
    <source>
        <strain evidence="2 3">ATCC 30220</strain>
    </source>
</reference>
<accession>A0A0N1PBJ6</accession>
<evidence type="ECO:0000313" key="2">
    <source>
        <dbReference type="EMBL" id="KPI87012.1"/>
    </source>
</evidence>
<evidence type="ECO:0000313" key="3">
    <source>
        <dbReference type="Proteomes" id="UP000038009"/>
    </source>
</evidence>
<proteinExistence type="predicted"/>
<comment type="caution">
    <text evidence="2">The sequence shown here is derived from an EMBL/GenBank/DDBJ whole genome shotgun (WGS) entry which is preliminary data.</text>
</comment>
<sequence>MLEEFIEARATSQTGLEAAAKRRWNAFLCLKKDKCIQLCNEVVSFFDSRLLKDAAQDASNTPSKNLASVDAFVEVYLAALYAIHTGLATSLAWRTAQASRLGEGRLVSSEAHSACNTAAEFLIRICEKYFLRTRDIAQCRFQCLLKETGMGVPLLSVVLYAYSSAVTDVLANTNDDASRRHVDRCLEHLRMASEVFTLTNNDAKDQLTIAHPIVLHVMRVSGRVQGALQFFQQPVRSVNPILTGVGIADYVTYYAEAALILASLSEYASAFYALTPVHSLPPVWGLTERMRGRSSNEEVNTCPSMNRPARADSKTDVDSDPAAPAACAPDSFSARPSGAESYVTLYPWYRAMPVSATHTLQASDYNAEHGGNEVVEWRCILAPSPAEISRDQHTRAWAIRLSLVLLTLAFGGGNPRAVDKTETDAALADEREVDWRGMNSAAVSGHVCFPNPIFYHLAQTTRLSLDVLLAAAADGSSTDVLAYLDLLHAVAQRNVARARAVLAASCEAVFAADMTSDLAKTAVEHYLPLHILLDAARMYARVPLRVLMERVCQSTTKEEEAQQARDVLKWLAELCATGELQSCHVGTTATTDAAERNTTVDSFMADRSLDQLPAVIDTTSISLTLPPAVTYIRLCARIVSQQPLSCNCREKNLGTPSTPNASLLRMLTQLQTLQQIIEADHSALLLLH</sequence>
<dbReference type="OMA" id="IWTGMAS"/>
<keyword evidence="3" id="KW-1185">Reference proteome</keyword>
<dbReference type="OrthoDB" id="262235at2759"/>
<dbReference type="VEuPathDB" id="TriTrypDB:Lsey_0106_0180"/>
<dbReference type="Proteomes" id="UP000038009">
    <property type="component" value="Unassembled WGS sequence"/>
</dbReference>
<dbReference type="EMBL" id="LJSK01000106">
    <property type="protein sequence ID" value="KPI87012.1"/>
    <property type="molecule type" value="Genomic_DNA"/>
</dbReference>
<dbReference type="AlphaFoldDB" id="A0A0N1PBJ6"/>
<protein>
    <submittedName>
        <fullName evidence="2">Uncharacterized protein</fullName>
    </submittedName>
</protein>
<feature type="compositionally biased region" description="Low complexity" evidence="1">
    <location>
        <begin position="320"/>
        <end position="334"/>
    </location>
</feature>